<evidence type="ECO:0000256" key="1">
    <source>
        <dbReference type="SAM" id="Coils"/>
    </source>
</evidence>
<evidence type="ECO:0000313" key="4">
    <source>
        <dbReference type="Proteomes" id="UP001328107"/>
    </source>
</evidence>
<evidence type="ECO:0000259" key="2">
    <source>
        <dbReference type="PROSITE" id="PS00036"/>
    </source>
</evidence>
<feature type="non-terminal residue" evidence="3">
    <location>
        <position position="1"/>
    </location>
</feature>
<organism evidence="3 4">
    <name type="scientific">Pristionchus mayeri</name>
    <dbReference type="NCBI Taxonomy" id="1317129"/>
    <lineage>
        <taxon>Eukaryota</taxon>
        <taxon>Metazoa</taxon>
        <taxon>Ecdysozoa</taxon>
        <taxon>Nematoda</taxon>
        <taxon>Chromadorea</taxon>
        <taxon>Rhabditida</taxon>
        <taxon>Rhabditina</taxon>
        <taxon>Diplogasteromorpha</taxon>
        <taxon>Diplogasteroidea</taxon>
        <taxon>Neodiplogasteridae</taxon>
        <taxon>Pristionchus</taxon>
    </lineage>
</organism>
<dbReference type="Proteomes" id="UP001328107">
    <property type="component" value="Unassembled WGS sequence"/>
</dbReference>
<dbReference type="CDD" id="cd14686">
    <property type="entry name" value="bZIP"/>
    <property type="match status" value="1"/>
</dbReference>
<dbReference type="PROSITE" id="PS00036">
    <property type="entry name" value="BZIP_BASIC"/>
    <property type="match status" value="1"/>
</dbReference>
<dbReference type="InterPro" id="IPR004827">
    <property type="entry name" value="bZIP"/>
</dbReference>
<sequence length="218" mass="24732">ILPSMGRGIRAKTPENMDEELLRYRERRAKNNESAKKHRERTRQKIDEGLKLKEKYEKLEAELRQSKARVAQVEHENKILIERLSTQQPLSAGKSDNLPVRDNQMHALPTTGYVPQNMASTLSQPLILPDCSISLVNQQQNPAATTSINSIIDNPTIIKPAIETSTPLQFVLLTPQKQMQLLNAFSSIPMNNSKFHFPYQQPLFPQQPVGANLTCLNR</sequence>
<feature type="coiled-coil region" evidence="1">
    <location>
        <begin position="49"/>
        <end position="83"/>
    </location>
</feature>
<dbReference type="Gene3D" id="1.20.5.170">
    <property type="match status" value="1"/>
</dbReference>
<evidence type="ECO:0000313" key="3">
    <source>
        <dbReference type="EMBL" id="GMR52378.1"/>
    </source>
</evidence>
<dbReference type="SUPFAM" id="SSF57959">
    <property type="entry name" value="Leucine zipper domain"/>
    <property type="match status" value="1"/>
</dbReference>
<accession>A0AAN5I4Y1</accession>
<dbReference type="GO" id="GO:0003700">
    <property type="term" value="F:DNA-binding transcription factor activity"/>
    <property type="evidence" value="ECO:0007669"/>
    <property type="project" value="InterPro"/>
</dbReference>
<dbReference type="InterPro" id="IPR046347">
    <property type="entry name" value="bZIP_sf"/>
</dbReference>
<reference evidence="4" key="1">
    <citation type="submission" date="2022-10" db="EMBL/GenBank/DDBJ databases">
        <title>Genome assembly of Pristionchus species.</title>
        <authorList>
            <person name="Yoshida K."/>
            <person name="Sommer R.J."/>
        </authorList>
    </citation>
    <scope>NUCLEOTIDE SEQUENCE [LARGE SCALE GENOMIC DNA]</scope>
    <source>
        <strain evidence="4">RS5460</strain>
    </source>
</reference>
<proteinExistence type="predicted"/>
<dbReference type="EMBL" id="BTRK01000005">
    <property type="protein sequence ID" value="GMR52378.1"/>
    <property type="molecule type" value="Genomic_DNA"/>
</dbReference>
<protein>
    <recommendedName>
        <fullName evidence="2">BZIP domain-containing protein</fullName>
    </recommendedName>
</protein>
<name>A0AAN5I4Y1_9BILA</name>
<keyword evidence="4" id="KW-1185">Reference proteome</keyword>
<keyword evidence="1" id="KW-0175">Coiled coil</keyword>
<feature type="domain" description="BZIP" evidence="2">
    <location>
        <begin position="27"/>
        <end position="41"/>
    </location>
</feature>
<dbReference type="AlphaFoldDB" id="A0AAN5I4Y1"/>
<comment type="caution">
    <text evidence="3">The sequence shown here is derived from an EMBL/GenBank/DDBJ whole genome shotgun (WGS) entry which is preliminary data.</text>
</comment>
<gene>
    <name evidence="3" type="ORF">PMAYCL1PPCAC_22573</name>
</gene>